<dbReference type="SUPFAM" id="SSF56529">
    <property type="entry name" value="FAH"/>
    <property type="match status" value="1"/>
</dbReference>
<evidence type="ECO:0008006" key="2">
    <source>
        <dbReference type="Google" id="ProtNLM"/>
    </source>
</evidence>
<organism evidence="1">
    <name type="scientific">marine metagenome</name>
    <dbReference type="NCBI Taxonomy" id="408172"/>
    <lineage>
        <taxon>unclassified sequences</taxon>
        <taxon>metagenomes</taxon>
        <taxon>ecological metagenomes</taxon>
    </lineage>
</organism>
<dbReference type="GO" id="GO:0008684">
    <property type="term" value="F:2-oxopent-4-enoate hydratase activity"/>
    <property type="evidence" value="ECO:0007669"/>
    <property type="project" value="TreeGrafter"/>
</dbReference>
<name>A0A381NCR0_9ZZZZ</name>
<protein>
    <recommendedName>
        <fullName evidence="2">Fumarylacetoacetase-like C-terminal domain-containing protein</fullName>
    </recommendedName>
</protein>
<accession>A0A381NCR0</accession>
<dbReference type="PANTHER" id="PTHR30143">
    <property type="entry name" value="ACID HYDRATASE"/>
    <property type="match status" value="1"/>
</dbReference>
<gene>
    <name evidence="1" type="ORF">METZ01_LOCUS5199</name>
</gene>
<dbReference type="GO" id="GO:0005737">
    <property type="term" value="C:cytoplasm"/>
    <property type="evidence" value="ECO:0007669"/>
    <property type="project" value="TreeGrafter"/>
</dbReference>
<dbReference type="InterPro" id="IPR050772">
    <property type="entry name" value="Hydratase-Decarb/MhpD_sf"/>
</dbReference>
<dbReference type="EMBL" id="UINC01000268">
    <property type="protein sequence ID" value="SUZ52345.1"/>
    <property type="molecule type" value="Genomic_DNA"/>
</dbReference>
<dbReference type="Gene3D" id="3.90.850.10">
    <property type="entry name" value="Fumarylacetoacetase-like, C-terminal domain"/>
    <property type="match status" value="1"/>
</dbReference>
<sequence length="246" mass="26317">MHNAERNVANVEPITDSEKSLSVEDGYEIQNKVIGRRLKDGETIIGVKAGLTSVAKQQAMGVNEPVYGVITNKMLLKSGEKADLSRFIHPRVEPEIIFTLSHDLSGDNLTIDDVIDATESICCGLEIIDSRYREFRFTLADVVADNTSAAAFVLGEKQVVPDFDLSLTGCLLEVNGDVAATATGAAVLDHPANAVALLSKWLHKQGKGLKKGWTILSGGLTNAYPLNPGTTIEGNFAHLGSVSVQS</sequence>
<dbReference type="AlphaFoldDB" id="A0A381NCR0"/>
<proteinExistence type="predicted"/>
<reference evidence="1" key="1">
    <citation type="submission" date="2018-05" db="EMBL/GenBank/DDBJ databases">
        <authorList>
            <person name="Lanie J.A."/>
            <person name="Ng W.-L."/>
            <person name="Kazmierczak K.M."/>
            <person name="Andrzejewski T.M."/>
            <person name="Davidsen T.M."/>
            <person name="Wayne K.J."/>
            <person name="Tettelin H."/>
            <person name="Glass J.I."/>
            <person name="Rusch D."/>
            <person name="Podicherti R."/>
            <person name="Tsui H.-C.T."/>
            <person name="Winkler M.E."/>
        </authorList>
    </citation>
    <scope>NUCLEOTIDE SEQUENCE</scope>
</reference>
<evidence type="ECO:0000313" key="1">
    <source>
        <dbReference type="EMBL" id="SUZ52345.1"/>
    </source>
</evidence>
<dbReference type="PANTHER" id="PTHR30143:SF0">
    <property type="entry name" value="2-KETO-4-PENTENOATE HYDRATASE"/>
    <property type="match status" value="1"/>
</dbReference>
<dbReference type="InterPro" id="IPR036663">
    <property type="entry name" value="Fumarylacetoacetase_C_sf"/>
</dbReference>